<dbReference type="CDD" id="cd06267">
    <property type="entry name" value="PBP1_LacI_sugar_binding-like"/>
    <property type="match status" value="1"/>
</dbReference>
<dbReference type="Gene3D" id="1.10.260.40">
    <property type="entry name" value="lambda repressor-like DNA-binding domains"/>
    <property type="match status" value="1"/>
</dbReference>
<evidence type="ECO:0000256" key="3">
    <source>
        <dbReference type="ARBA" id="ARBA00023125"/>
    </source>
</evidence>
<dbReference type="Pfam" id="PF13377">
    <property type="entry name" value="Peripla_BP_3"/>
    <property type="match status" value="1"/>
</dbReference>
<dbReference type="InterPro" id="IPR001387">
    <property type="entry name" value="Cro/C1-type_HTH"/>
</dbReference>
<keyword evidence="1" id="KW-0678">Repressor</keyword>
<protein>
    <submittedName>
        <fullName evidence="7">LacI family DNA-binding transcriptional regulator</fullName>
    </submittedName>
</protein>
<evidence type="ECO:0000256" key="1">
    <source>
        <dbReference type="ARBA" id="ARBA00022491"/>
    </source>
</evidence>
<dbReference type="InterPro" id="IPR046335">
    <property type="entry name" value="LacI/GalR-like_sensor"/>
</dbReference>
<proteinExistence type="predicted"/>
<accession>A0A9D5Q6D7</accession>
<feature type="domain" description="HTH cro/C1-type" evidence="6">
    <location>
        <begin position="2"/>
        <end position="46"/>
    </location>
</feature>
<evidence type="ECO:0000259" key="6">
    <source>
        <dbReference type="PROSITE" id="PS50943"/>
    </source>
</evidence>
<dbReference type="InterPro" id="IPR000843">
    <property type="entry name" value="HTH_LacI"/>
</dbReference>
<comment type="caution">
    <text evidence="7">The sequence shown here is derived from an EMBL/GenBank/DDBJ whole genome shotgun (WGS) entry which is preliminary data.</text>
</comment>
<dbReference type="Gene3D" id="3.40.50.2300">
    <property type="match status" value="2"/>
</dbReference>
<keyword evidence="4" id="KW-0804">Transcription</keyword>
<organism evidence="7 8">
    <name type="scientific">candidate division KSB3 bacterium</name>
    <dbReference type="NCBI Taxonomy" id="2044937"/>
    <lineage>
        <taxon>Bacteria</taxon>
        <taxon>candidate division KSB3</taxon>
    </lineage>
</organism>
<dbReference type="PROSITE" id="PS50943">
    <property type="entry name" value="HTH_CROC1"/>
    <property type="match status" value="1"/>
</dbReference>
<dbReference type="SUPFAM" id="SSF47413">
    <property type="entry name" value="lambda repressor-like DNA-binding domains"/>
    <property type="match status" value="1"/>
</dbReference>
<evidence type="ECO:0000259" key="5">
    <source>
        <dbReference type="PROSITE" id="PS50932"/>
    </source>
</evidence>
<keyword evidence="3 7" id="KW-0238">DNA-binding</keyword>
<dbReference type="InterPro" id="IPR028082">
    <property type="entry name" value="Peripla_BP_I"/>
</dbReference>
<dbReference type="Proteomes" id="UP000649604">
    <property type="component" value="Unassembled WGS sequence"/>
</dbReference>
<dbReference type="CDD" id="cd01392">
    <property type="entry name" value="HTH_LacI"/>
    <property type="match status" value="1"/>
</dbReference>
<dbReference type="SMART" id="SM00354">
    <property type="entry name" value="HTH_LACI"/>
    <property type="match status" value="1"/>
</dbReference>
<dbReference type="PROSITE" id="PS50932">
    <property type="entry name" value="HTH_LACI_2"/>
    <property type="match status" value="1"/>
</dbReference>
<evidence type="ECO:0000256" key="4">
    <source>
        <dbReference type="ARBA" id="ARBA00023163"/>
    </source>
</evidence>
<name>A0A9D5Q6D7_9BACT</name>
<dbReference type="GO" id="GO:0000976">
    <property type="term" value="F:transcription cis-regulatory region binding"/>
    <property type="evidence" value="ECO:0007669"/>
    <property type="project" value="TreeGrafter"/>
</dbReference>
<reference evidence="7" key="1">
    <citation type="submission" date="2019-11" db="EMBL/GenBank/DDBJ databases">
        <title>Microbial mats filling the niche in hypersaline microbial mats.</title>
        <authorList>
            <person name="Wong H.L."/>
            <person name="Macleod F.I."/>
            <person name="White R.A. III"/>
            <person name="Burns B.P."/>
        </authorList>
    </citation>
    <scope>NUCLEOTIDE SEQUENCE</scope>
    <source>
        <strain evidence="7">Rbin_158</strain>
    </source>
</reference>
<evidence type="ECO:0000256" key="2">
    <source>
        <dbReference type="ARBA" id="ARBA00023015"/>
    </source>
</evidence>
<keyword evidence="2" id="KW-0805">Transcription regulation</keyword>
<dbReference type="SUPFAM" id="SSF53822">
    <property type="entry name" value="Periplasmic binding protein-like I"/>
    <property type="match status" value="1"/>
</dbReference>
<dbReference type="GO" id="GO:0003700">
    <property type="term" value="F:DNA-binding transcription factor activity"/>
    <property type="evidence" value="ECO:0007669"/>
    <property type="project" value="TreeGrafter"/>
</dbReference>
<dbReference type="AlphaFoldDB" id="A0A9D5Q6D7"/>
<evidence type="ECO:0000313" key="8">
    <source>
        <dbReference type="Proteomes" id="UP000649604"/>
    </source>
</evidence>
<feature type="domain" description="HTH lacI-type" evidence="5">
    <location>
        <begin position="2"/>
        <end position="56"/>
    </location>
</feature>
<dbReference type="PANTHER" id="PTHR30146">
    <property type="entry name" value="LACI-RELATED TRANSCRIPTIONAL REPRESSOR"/>
    <property type="match status" value="1"/>
</dbReference>
<sequence length="332" mass="37225">MITQREVAKEANVSTATVSRYINKSGYISPKVKRRIQRAITKLGYQPNLIARSLKIRSTRTIGLIFPAIENTFFISVVKSAEEIARKHNYNIILCNTENESDKEQADMEVLKGKLVDGYIVIPTVSNTSHLYDILAGEKVVFVDRSSGRDDEVLIKLDNMLGVKLAVEHLLQLGHRNIAAINIPTNTTPGYERYEGYRTTLAAQNIPLDEHFIQFADFSLESGYEKMKALLASAEKPTAVVPMSILTTLGALKAINEFGYAIPDDISLVGFDEFEYADLVHPPLTTVAQPAYEFGIKAVETLLKLMKGKRLRQKTIILQPRLIIRKSCKRLQ</sequence>
<gene>
    <name evidence="7" type="ORF">GF339_11245</name>
</gene>
<dbReference type="PANTHER" id="PTHR30146:SF148">
    <property type="entry name" value="HTH-TYPE TRANSCRIPTIONAL REPRESSOR PURR-RELATED"/>
    <property type="match status" value="1"/>
</dbReference>
<dbReference type="InterPro" id="IPR010982">
    <property type="entry name" value="Lambda_DNA-bd_dom_sf"/>
</dbReference>
<evidence type="ECO:0000313" key="7">
    <source>
        <dbReference type="EMBL" id="MBD3325152.1"/>
    </source>
</evidence>
<dbReference type="EMBL" id="WJJP01000364">
    <property type="protein sequence ID" value="MBD3325152.1"/>
    <property type="molecule type" value="Genomic_DNA"/>
</dbReference>
<dbReference type="Pfam" id="PF00356">
    <property type="entry name" value="LacI"/>
    <property type="match status" value="1"/>
</dbReference>